<evidence type="ECO:0000313" key="3">
    <source>
        <dbReference type="EMBL" id="MCQ4839160.1"/>
    </source>
</evidence>
<feature type="domain" description="Sporulation protein YpeB PepSY1 and PepSY2" evidence="1">
    <location>
        <begin position="183"/>
        <end position="370"/>
    </location>
</feature>
<keyword evidence="4" id="KW-1185">Reference proteome</keyword>
<comment type="caution">
    <text evidence="3">The sequence shown here is derived from an EMBL/GenBank/DDBJ whole genome shotgun (WGS) entry which is preliminary data.</text>
</comment>
<dbReference type="EMBL" id="JANFZH010000007">
    <property type="protein sequence ID" value="MCQ4839160.1"/>
    <property type="molecule type" value="Genomic_DNA"/>
</dbReference>
<evidence type="ECO:0000313" key="4">
    <source>
        <dbReference type="Proteomes" id="UP001524473"/>
    </source>
</evidence>
<protein>
    <submittedName>
        <fullName evidence="3">Germination protein YpeB</fullName>
    </submittedName>
</protein>
<dbReference type="Pfam" id="PF20769">
    <property type="entry name" value="YPEB_N"/>
    <property type="match status" value="1"/>
</dbReference>
<evidence type="ECO:0000259" key="2">
    <source>
        <dbReference type="Pfam" id="PF20769"/>
    </source>
</evidence>
<sequence>MKKSTKVRLASFSAAFLLVLGGLLLDTRLLLNSSKTELEYTYRRALNDLSDYVSGMRSTLKKAAYVNTPVLRGTVSAKLLEQSGGAKAAMAVLPFSQEKTDRISRFLSQIGDYAMMLSRKSLTDAAASEEELQNLSSMERYAGILTDALAEIQARLSVERASVGKTESLLNNVDEIDSLPSFDDSLDEVAKEFSEFPSLLYDGPFSDHILRREALFLKGKAEITAGEAAQKAAAFLHCKPEELEALGTGGSAIEAYVFSRGDSRIQVTRLGGEIAYFKKSADVPEEKLSYEEALQAAAAMLREAGISSFQESYYVKNDNQCTINFSYLSEEGLGVVCYPDLIKVTVELGEGAMLEYDATGYLMNHHSRELVAPALDAETAKKNVSPLLTVKSSALALIPTPGLSEVLCWEFLCKDRDGGEVLVYINAESGLEEQLYLLQKDEHGVLTI</sequence>
<dbReference type="Proteomes" id="UP001524473">
    <property type="component" value="Unassembled WGS sequence"/>
</dbReference>
<dbReference type="RefSeq" id="WP_066867475.1">
    <property type="nucleotide sequence ID" value="NZ_CABKVV010000014.1"/>
</dbReference>
<dbReference type="InterPro" id="IPR014239">
    <property type="entry name" value="YpeB_PepSY1-2"/>
</dbReference>
<reference evidence="3 4" key="1">
    <citation type="submission" date="2022-06" db="EMBL/GenBank/DDBJ databases">
        <title>Isolation of gut microbiota from human fecal samples.</title>
        <authorList>
            <person name="Pamer E.G."/>
            <person name="Barat B."/>
            <person name="Waligurski E."/>
            <person name="Medina S."/>
            <person name="Paddock L."/>
            <person name="Mostad J."/>
        </authorList>
    </citation>
    <scope>NUCLEOTIDE SEQUENCE [LARGE SCALE GENOMIC DNA]</scope>
    <source>
        <strain evidence="3 4">DFI.9.73</strain>
    </source>
</reference>
<accession>A0ABT1RXX0</accession>
<name>A0ABT1RXX0_9FIRM</name>
<feature type="domain" description="Sporulation protein YpeB N-terminal" evidence="2">
    <location>
        <begin position="33"/>
        <end position="162"/>
    </location>
</feature>
<evidence type="ECO:0000259" key="1">
    <source>
        <dbReference type="Pfam" id="PF14620"/>
    </source>
</evidence>
<dbReference type="Pfam" id="PF14620">
    <property type="entry name" value="YPEB_PepSY1-2"/>
    <property type="match status" value="1"/>
</dbReference>
<dbReference type="GeneID" id="90533961"/>
<proteinExistence type="predicted"/>
<gene>
    <name evidence="3" type="ORF">NE695_04435</name>
</gene>
<organism evidence="3 4">
    <name type="scientific">Neglectibacter timonensis</name>
    <dbReference type="NCBI Taxonomy" id="1776382"/>
    <lineage>
        <taxon>Bacteria</taxon>
        <taxon>Bacillati</taxon>
        <taxon>Bacillota</taxon>
        <taxon>Clostridia</taxon>
        <taxon>Eubacteriales</taxon>
        <taxon>Oscillospiraceae</taxon>
        <taxon>Neglectibacter</taxon>
    </lineage>
</organism>
<dbReference type="InterPro" id="IPR048402">
    <property type="entry name" value="YpeB_N"/>
</dbReference>